<evidence type="ECO:0000256" key="1">
    <source>
        <dbReference type="ARBA" id="ARBA00022741"/>
    </source>
</evidence>
<dbReference type="GO" id="GO:0007015">
    <property type="term" value="P:actin filament organization"/>
    <property type="evidence" value="ECO:0000318"/>
    <property type="project" value="GO_Central"/>
</dbReference>
<dbReference type="GO" id="GO:0003924">
    <property type="term" value="F:GTPase activity"/>
    <property type="evidence" value="ECO:0000318"/>
    <property type="project" value="GO_Central"/>
</dbReference>
<dbReference type="PROSITE" id="PS51419">
    <property type="entry name" value="RAB"/>
    <property type="match status" value="1"/>
</dbReference>
<evidence type="ECO:0000256" key="2">
    <source>
        <dbReference type="ARBA" id="ARBA00023134"/>
    </source>
</evidence>
<dbReference type="GO" id="GO:0003006">
    <property type="term" value="P:developmental process involved in reproduction"/>
    <property type="evidence" value="ECO:0007669"/>
    <property type="project" value="UniProtKB-ARBA"/>
</dbReference>
<dbReference type="InterPro" id="IPR003578">
    <property type="entry name" value="Small_GTPase_Rho"/>
</dbReference>
<dbReference type="GO" id="GO:0001667">
    <property type="term" value="P:ameboidal-type cell migration"/>
    <property type="evidence" value="ECO:0007669"/>
    <property type="project" value="UniProtKB-ARBA"/>
</dbReference>
<protein>
    <submittedName>
        <fullName evidence="3">Uncharacterized protein</fullName>
    </submittedName>
</protein>
<dbReference type="SMART" id="SM00175">
    <property type="entry name" value="RAB"/>
    <property type="match status" value="1"/>
</dbReference>
<evidence type="ECO:0000313" key="3">
    <source>
        <dbReference type="EMBL" id="EFX86737.1"/>
    </source>
</evidence>
<keyword evidence="2" id="KW-0342">GTP-binding</keyword>
<dbReference type="PROSITE" id="PS51421">
    <property type="entry name" value="RAS"/>
    <property type="match status" value="1"/>
</dbReference>
<sequence length="202" mass="22845">MEGNRRAATDLQLTFIGVRHVGKTSLLRSYKSGRFDSSQLSDDQQRITITEDTVQDIQVDGISYLFRLRDTFLNSFDEYFTSERLFPLQCLNTTALVACYAVDDRASFMKLREFILLASHFLPPDTPRIIVATKIDLRDLTETNSCVSTAEGRAMSRQMNANAFVECSALSGQNLRQAFEEAAKAAVKHRSQIKEKKRCTIS</sequence>
<accession>E9G1W8</accession>
<dbReference type="InParanoid" id="E9G1W8"/>
<dbReference type="InterPro" id="IPR027417">
    <property type="entry name" value="P-loop_NTPase"/>
</dbReference>
<dbReference type="Gene3D" id="3.40.50.300">
    <property type="entry name" value="P-loop containing nucleotide triphosphate hydrolases"/>
    <property type="match status" value="1"/>
</dbReference>
<dbReference type="GO" id="GO:0005829">
    <property type="term" value="C:cytosol"/>
    <property type="evidence" value="ECO:0000318"/>
    <property type="project" value="GO_Central"/>
</dbReference>
<dbReference type="eggNOG" id="KOG0393">
    <property type="taxonomic scope" value="Eukaryota"/>
</dbReference>
<proteinExistence type="predicted"/>
<gene>
    <name evidence="3" type="ORF">DAPPUDRAFT_221971</name>
</gene>
<dbReference type="Proteomes" id="UP000000305">
    <property type="component" value="Unassembled WGS sequence"/>
</dbReference>
<organism evidence="3 4">
    <name type="scientific">Daphnia pulex</name>
    <name type="common">Water flea</name>
    <dbReference type="NCBI Taxonomy" id="6669"/>
    <lineage>
        <taxon>Eukaryota</taxon>
        <taxon>Metazoa</taxon>
        <taxon>Ecdysozoa</taxon>
        <taxon>Arthropoda</taxon>
        <taxon>Crustacea</taxon>
        <taxon>Branchiopoda</taxon>
        <taxon>Diplostraca</taxon>
        <taxon>Cladocera</taxon>
        <taxon>Anomopoda</taxon>
        <taxon>Daphniidae</taxon>
        <taxon>Daphnia</taxon>
    </lineage>
</organism>
<dbReference type="GO" id="GO:0005886">
    <property type="term" value="C:plasma membrane"/>
    <property type="evidence" value="ECO:0000318"/>
    <property type="project" value="GO_Central"/>
</dbReference>
<dbReference type="GO" id="GO:0035006">
    <property type="term" value="P:melanization defense response"/>
    <property type="evidence" value="ECO:0007669"/>
    <property type="project" value="UniProtKB-ARBA"/>
</dbReference>
<dbReference type="HOGENOM" id="CLU_041217_21_3_1"/>
<keyword evidence="1" id="KW-0547">Nucleotide-binding</keyword>
<dbReference type="InterPro" id="IPR001806">
    <property type="entry name" value="Small_GTPase"/>
</dbReference>
<dbReference type="SUPFAM" id="SSF52540">
    <property type="entry name" value="P-loop containing nucleoside triphosphate hydrolases"/>
    <property type="match status" value="1"/>
</dbReference>
<reference evidence="3 4" key="1">
    <citation type="journal article" date="2011" name="Science">
        <title>The ecoresponsive genome of Daphnia pulex.</title>
        <authorList>
            <person name="Colbourne J.K."/>
            <person name="Pfrender M.E."/>
            <person name="Gilbert D."/>
            <person name="Thomas W.K."/>
            <person name="Tucker A."/>
            <person name="Oakley T.H."/>
            <person name="Tokishita S."/>
            <person name="Aerts A."/>
            <person name="Arnold G.J."/>
            <person name="Basu M.K."/>
            <person name="Bauer D.J."/>
            <person name="Caceres C.E."/>
            <person name="Carmel L."/>
            <person name="Casola C."/>
            <person name="Choi J.H."/>
            <person name="Detter J.C."/>
            <person name="Dong Q."/>
            <person name="Dusheyko S."/>
            <person name="Eads B.D."/>
            <person name="Frohlich T."/>
            <person name="Geiler-Samerotte K.A."/>
            <person name="Gerlach D."/>
            <person name="Hatcher P."/>
            <person name="Jogdeo S."/>
            <person name="Krijgsveld J."/>
            <person name="Kriventseva E.V."/>
            <person name="Kultz D."/>
            <person name="Laforsch C."/>
            <person name="Lindquist E."/>
            <person name="Lopez J."/>
            <person name="Manak J.R."/>
            <person name="Muller J."/>
            <person name="Pangilinan J."/>
            <person name="Patwardhan R.P."/>
            <person name="Pitluck S."/>
            <person name="Pritham E.J."/>
            <person name="Rechtsteiner A."/>
            <person name="Rho M."/>
            <person name="Rogozin I.B."/>
            <person name="Sakarya O."/>
            <person name="Salamov A."/>
            <person name="Schaack S."/>
            <person name="Shapiro H."/>
            <person name="Shiga Y."/>
            <person name="Skalitzky C."/>
            <person name="Smith Z."/>
            <person name="Souvorov A."/>
            <person name="Sung W."/>
            <person name="Tang Z."/>
            <person name="Tsuchiya D."/>
            <person name="Tu H."/>
            <person name="Vos H."/>
            <person name="Wang M."/>
            <person name="Wolf Y.I."/>
            <person name="Yamagata H."/>
            <person name="Yamada T."/>
            <person name="Ye Y."/>
            <person name="Shaw J.R."/>
            <person name="Andrews J."/>
            <person name="Crease T.J."/>
            <person name="Tang H."/>
            <person name="Lucas S.M."/>
            <person name="Robertson H.M."/>
            <person name="Bork P."/>
            <person name="Koonin E.V."/>
            <person name="Zdobnov E.M."/>
            <person name="Grigoriev I.V."/>
            <person name="Lynch M."/>
            <person name="Boore J.L."/>
        </authorList>
    </citation>
    <scope>NUCLEOTIDE SEQUENCE [LARGE SCALE GENOMIC DNA]</scope>
</reference>
<dbReference type="AlphaFoldDB" id="E9G1W8"/>
<evidence type="ECO:0000313" key="4">
    <source>
        <dbReference type="Proteomes" id="UP000000305"/>
    </source>
</evidence>
<dbReference type="STRING" id="6669.E9G1W8"/>
<dbReference type="GO" id="GO:0032956">
    <property type="term" value="P:regulation of actin cytoskeleton organization"/>
    <property type="evidence" value="ECO:0000318"/>
    <property type="project" value="GO_Central"/>
</dbReference>
<dbReference type="GO" id="GO:0007165">
    <property type="term" value="P:signal transduction"/>
    <property type="evidence" value="ECO:0000318"/>
    <property type="project" value="GO_Central"/>
</dbReference>
<dbReference type="GO" id="GO:0016477">
    <property type="term" value="P:cell migration"/>
    <property type="evidence" value="ECO:0000318"/>
    <property type="project" value="GO_Central"/>
</dbReference>
<name>E9G1W8_DAPPU</name>
<dbReference type="OMA" id="QMNANAF"/>
<dbReference type="EMBL" id="GL732529">
    <property type="protein sequence ID" value="EFX86737.1"/>
    <property type="molecule type" value="Genomic_DNA"/>
</dbReference>
<dbReference type="GO" id="GO:0007264">
    <property type="term" value="P:small GTPase-mediated signal transduction"/>
    <property type="evidence" value="ECO:0007669"/>
    <property type="project" value="InterPro"/>
</dbReference>
<dbReference type="GO" id="GO:0005525">
    <property type="term" value="F:GTP binding"/>
    <property type="evidence" value="ECO:0000318"/>
    <property type="project" value="GO_Central"/>
</dbReference>
<dbReference type="PANTHER" id="PTHR24072">
    <property type="entry name" value="RHO FAMILY GTPASE"/>
    <property type="match status" value="1"/>
</dbReference>
<dbReference type="GO" id="GO:0022412">
    <property type="term" value="P:cellular process involved in reproduction in multicellular organism"/>
    <property type="evidence" value="ECO:0007669"/>
    <property type="project" value="UniProtKB-ARBA"/>
</dbReference>
<keyword evidence="4" id="KW-1185">Reference proteome</keyword>
<dbReference type="GO" id="GO:0035099">
    <property type="term" value="P:hemocyte migration"/>
    <property type="evidence" value="ECO:0007669"/>
    <property type="project" value="UniProtKB-ARBA"/>
</dbReference>
<dbReference type="SMART" id="SM00174">
    <property type="entry name" value="RHO"/>
    <property type="match status" value="1"/>
</dbReference>
<dbReference type="PROSITE" id="PS51420">
    <property type="entry name" value="RHO"/>
    <property type="match status" value="1"/>
</dbReference>
<dbReference type="GO" id="GO:0019901">
    <property type="term" value="F:protein kinase binding"/>
    <property type="evidence" value="ECO:0000318"/>
    <property type="project" value="GO_Central"/>
</dbReference>
<dbReference type="OrthoDB" id="25896at2759"/>
<dbReference type="KEGG" id="dpx:DAPPUDRAFT_221971"/>
<dbReference type="Pfam" id="PF00071">
    <property type="entry name" value="Ras"/>
    <property type="match status" value="1"/>
</dbReference>
<dbReference type="PRINTS" id="PR00449">
    <property type="entry name" value="RASTRNSFRMNG"/>
</dbReference>
<dbReference type="SMART" id="SM00173">
    <property type="entry name" value="RAS"/>
    <property type="match status" value="1"/>
</dbReference>